<name>A0A239Q0Q3_9RHOB</name>
<feature type="binding site" evidence="3">
    <location>
        <position position="15"/>
    </location>
    <ligand>
        <name>a divalent metal cation</name>
        <dbReference type="ChEBI" id="CHEBI:60240"/>
    </ligand>
</feature>
<dbReference type="GO" id="GO:0005509">
    <property type="term" value="F:calcium ion binding"/>
    <property type="evidence" value="ECO:0007669"/>
    <property type="project" value="TreeGrafter"/>
</dbReference>
<evidence type="ECO:0000259" key="4">
    <source>
        <dbReference type="Pfam" id="PF08450"/>
    </source>
</evidence>
<dbReference type="PRINTS" id="PR01790">
    <property type="entry name" value="SMP30FAMILY"/>
</dbReference>
<dbReference type="OrthoDB" id="2633250at2"/>
<feature type="binding site" evidence="3">
    <location>
        <position position="99"/>
    </location>
    <ligand>
        <name>substrate</name>
    </ligand>
</feature>
<evidence type="ECO:0000313" key="6">
    <source>
        <dbReference type="Proteomes" id="UP000198307"/>
    </source>
</evidence>
<feature type="binding site" evidence="3">
    <location>
        <position position="97"/>
    </location>
    <ligand>
        <name>substrate</name>
    </ligand>
</feature>
<keyword evidence="3" id="KW-0862">Zinc</keyword>
<reference evidence="5 6" key="1">
    <citation type="submission" date="2017-07" db="EMBL/GenBank/DDBJ databases">
        <authorList>
            <person name="Sun Z.S."/>
            <person name="Albrecht U."/>
            <person name="Echele G."/>
            <person name="Lee C.C."/>
        </authorList>
    </citation>
    <scope>NUCLEOTIDE SEQUENCE [LARGE SCALE GENOMIC DNA]</scope>
    <source>
        <strain evidence="5 6">DSM 14827</strain>
    </source>
</reference>
<evidence type="ECO:0000256" key="1">
    <source>
        <dbReference type="ARBA" id="ARBA00008853"/>
    </source>
</evidence>
<feature type="binding site" evidence="3">
    <location>
        <position position="144"/>
    </location>
    <ligand>
        <name>a divalent metal cation</name>
        <dbReference type="ChEBI" id="CHEBI:60240"/>
    </ligand>
</feature>
<dbReference type="InterPro" id="IPR013658">
    <property type="entry name" value="SGL"/>
</dbReference>
<dbReference type="Pfam" id="PF08450">
    <property type="entry name" value="SGL"/>
    <property type="match status" value="1"/>
</dbReference>
<dbReference type="Gene3D" id="2.120.10.30">
    <property type="entry name" value="TolB, C-terminal domain"/>
    <property type="match status" value="1"/>
</dbReference>
<dbReference type="Proteomes" id="UP000198307">
    <property type="component" value="Unassembled WGS sequence"/>
</dbReference>
<dbReference type="PANTHER" id="PTHR10907">
    <property type="entry name" value="REGUCALCIN"/>
    <property type="match status" value="1"/>
</dbReference>
<keyword evidence="6" id="KW-1185">Reference proteome</keyword>
<feature type="active site" description="Proton donor/acceptor" evidence="2">
    <location>
        <position position="195"/>
    </location>
</feature>
<dbReference type="GO" id="GO:0004341">
    <property type="term" value="F:gluconolactonase activity"/>
    <property type="evidence" value="ECO:0007669"/>
    <property type="project" value="TreeGrafter"/>
</dbReference>
<keyword evidence="3" id="KW-0479">Metal-binding</keyword>
<sequence length="284" mass="30965">MTAEVFSDTVCRLGEGPLWHPLREELFWFDILGKSMFAKPLNGPERRWHFDEHVSAAGWIDQDSLLMASETGLYRFDIQSGQRELIVSLEADNPVTRSNDGRADPWGGFWIGTMGKNAEPGAGAIYRFYRGELRRLVSDVTITNAICFSPDSPLAYYVDTAKGQVMRQALEETTGWPLDAAEVFLDLSGQDFGADGAVTDEDGNFCVALWGASRVDCYDHAGLLISQVKIPTSQTSCPAFGGLDFKTMFVTTAGDGVSELGAGMTYAAPVANAGRAEPQVILQE</sequence>
<dbReference type="SUPFAM" id="SSF63829">
    <property type="entry name" value="Calcium-dependent phosphotriesterase"/>
    <property type="match status" value="1"/>
</dbReference>
<feature type="domain" description="SMP-30/Gluconolactonase/LRE-like region" evidence="4">
    <location>
        <begin position="13"/>
        <end position="253"/>
    </location>
</feature>
<organism evidence="5 6">
    <name type="scientific">Paracoccus seriniphilus</name>
    <dbReference type="NCBI Taxonomy" id="184748"/>
    <lineage>
        <taxon>Bacteria</taxon>
        <taxon>Pseudomonadati</taxon>
        <taxon>Pseudomonadota</taxon>
        <taxon>Alphaproteobacteria</taxon>
        <taxon>Rhodobacterales</taxon>
        <taxon>Paracoccaceae</taxon>
        <taxon>Paracoccus</taxon>
    </lineage>
</organism>
<evidence type="ECO:0000256" key="3">
    <source>
        <dbReference type="PIRSR" id="PIRSR605511-2"/>
    </source>
</evidence>
<proteinExistence type="inferred from homology"/>
<dbReference type="GO" id="GO:0019853">
    <property type="term" value="P:L-ascorbic acid biosynthetic process"/>
    <property type="evidence" value="ECO:0007669"/>
    <property type="project" value="TreeGrafter"/>
</dbReference>
<feature type="binding site" evidence="3">
    <location>
        <position position="195"/>
    </location>
    <ligand>
        <name>a divalent metal cation</name>
        <dbReference type="ChEBI" id="CHEBI:60240"/>
    </ligand>
</feature>
<dbReference type="PANTHER" id="PTHR10907:SF47">
    <property type="entry name" value="REGUCALCIN"/>
    <property type="match status" value="1"/>
</dbReference>
<protein>
    <submittedName>
        <fullName evidence="5">Sugar lactone lactonase YvrE</fullName>
    </submittedName>
</protein>
<accession>A0A239Q0Q3</accession>
<dbReference type="AlphaFoldDB" id="A0A239Q0Q3"/>
<comment type="cofactor">
    <cofactor evidence="3">
        <name>Zn(2+)</name>
        <dbReference type="ChEBI" id="CHEBI:29105"/>
    </cofactor>
    <text evidence="3">Binds 1 divalent metal cation per subunit.</text>
</comment>
<dbReference type="InterPro" id="IPR005511">
    <property type="entry name" value="SMP-30"/>
</dbReference>
<gene>
    <name evidence="5" type="ORF">SAMN05444959_11170</name>
</gene>
<comment type="similarity">
    <text evidence="1">Belongs to the SMP-30/CGR1 family.</text>
</comment>
<evidence type="ECO:0000313" key="5">
    <source>
        <dbReference type="EMBL" id="SNT75487.1"/>
    </source>
</evidence>
<dbReference type="RefSeq" id="WP_089345074.1">
    <property type="nucleotide sequence ID" value="NZ_CP067131.1"/>
</dbReference>
<dbReference type="InterPro" id="IPR011042">
    <property type="entry name" value="6-blade_b-propeller_TolB-like"/>
</dbReference>
<evidence type="ECO:0000256" key="2">
    <source>
        <dbReference type="PIRSR" id="PIRSR605511-1"/>
    </source>
</evidence>
<dbReference type="EMBL" id="FZQB01000011">
    <property type="protein sequence ID" value="SNT75487.1"/>
    <property type="molecule type" value="Genomic_DNA"/>
</dbReference>